<dbReference type="EMBL" id="KX349262">
    <property type="protein sequence ID" value="AOO05379.1"/>
    <property type="molecule type" value="Genomic_DNA"/>
</dbReference>
<dbReference type="Proteomes" id="UP000220431">
    <property type="component" value="Genome"/>
</dbReference>
<proteinExistence type="predicted"/>
<evidence type="ECO:0000313" key="7">
    <source>
        <dbReference type="EMBL" id="AON99604.1"/>
    </source>
</evidence>
<dbReference type="EMBL" id="KX349276">
    <property type="protein sequence ID" value="AOO08378.1"/>
    <property type="molecule type" value="Genomic_DNA"/>
</dbReference>
<dbReference type="EMBL" id="KX349244">
    <property type="protein sequence ID" value="AOO01529.1"/>
    <property type="molecule type" value="Genomic_DNA"/>
</dbReference>
<dbReference type="EMBL" id="KX349268">
    <property type="protein sequence ID" value="AOO06662.1"/>
    <property type="molecule type" value="Genomic_DNA"/>
</dbReference>
<evidence type="ECO:0000313" key="38">
    <source>
        <dbReference type="EMBL" id="AOO06662.1"/>
    </source>
</evidence>
<evidence type="ECO:0000313" key="44">
    <source>
        <dbReference type="EMBL" id="AOO09022.1"/>
    </source>
</evidence>
<dbReference type="EMBL" id="KX349258">
    <property type="protein sequence ID" value="AOO04524.1"/>
    <property type="molecule type" value="Genomic_DNA"/>
</dbReference>
<dbReference type="Proteomes" id="UP000220301">
    <property type="component" value="Segment"/>
</dbReference>
<dbReference type="EMBL" id="KX349272">
    <property type="protein sequence ID" value="AOO07518.1"/>
    <property type="molecule type" value="Genomic_DNA"/>
</dbReference>
<dbReference type="EMBL" id="KX349245">
    <property type="protein sequence ID" value="AOO01743.1"/>
    <property type="molecule type" value="Genomic_DNA"/>
</dbReference>
<dbReference type="EMBL" id="KX349265">
    <property type="protein sequence ID" value="AOO06021.1"/>
    <property type="molecule type" value="Genomic_DNA"/>
</dbReference>
<dbReference type="EMBL" id="KX349263">
    <property type="protein sequence ID" value="AOO05593.1"/>
    <property type="molecule type" value="Genomic_DNA"/>
</dbReference>
<dbReference type="EMBL" id="KX349236">
    <property type="protein sequence ID" value="AON99817.1"/>
    <property type="molecule type" value="Genomic_DNA"/>
</dbReference>
<dbReference type="EMBL" id="KX349282">
    <property type="protein sequence ID" value="AOO09665.1"/>
    <property type="molecule type" value="Genomic_DNA"/>
</dbReference>
<evidence type="ECO:0000313" key="40">
    <source>
        <dbReference type="EMBL" id="AOO07090.1"/>
    </source>
</evidence>
<evidence type="ECO:0000313" key="20">
    <source>
        <dbReference type="EMBL" id="AOO02598.1"/>
    </source>
</evidence>
<evidence type="ECO:0000313" key="48">
    <source>
        <dbReference type="Proteomes" id="UP000219765"/>
    </source>
</evidence>
<dbReference type="Proteomes" id="UP000220656">
    <property type="component" value="Segment"/>
</dbReference>
<dbReference type="EMBL" id="KX349261">
    <property type="protein sequence ID" value="AOO05165.1"/>
    <property type="molecule type" value="Genomic_DNA"/>
</dbReference>
<evidence type="ECO:0000313" key="22">
    <source>
        <dbReference type="EMBL" id="AOO03026.1"/>
    </source>
</evidence>
<evidence type="ECO:0000313" key="14">
    <source>
        <dbReference type="EMBL" id="AOO01101.1"/>
    </source>
</evidence>
<evidence type="ECO:0000313" key="46">
    <source>
        <dbReference type="EMBL" id="AOO09665.1"/>
    </source>
</evidence>
<dbReference type="Proteomes" id="UP000220495">
    <property type="component" value="Genome"/>
</dbReference>
<evidence type="ECO:0000313" key="37">
    <source>
        <dbReference type="EMBL" id="AOO06448.1"/>
    </source>
</evidence>
<evidence type="ECO:0000313" key="4">
    <source>
        <dbReference type="EMBL" id="AON98531.1"/>
    </source>
</evidence>
<dbReference type="EMBL" id="KX349267">
    <property type="protein sequence ID" value="AOO06448.1"/>
    <property type="molecule type" value="Genomic_DNA"/>
</dbReference>
<dbReference type="Proteomes" id="UP000220212">
    <property type="component" value="Segment"/>
</dbReference>
<evidence type="ECO:0000313" key="10">
    <source>
        <dbReference type="EMBL" id="AOO00246.1"/>
    </source>
</evidence>
<organism evidence="17 49">
    <name type="scientific">Synechococcus phage S-RIM2</name>
    <dbReference type="NCBI Taxonomy" id="687800"/>
    <lineage>
        <taxon>Viruses</taxon>
        <taxon>Duplodnaviria</taxon>
        <taxon>Heunggongvirae</taxon>
        <taxon>Uroviricota</taxon>
        <taxon>Caudoviricetes</taxon>
        <taxon>Pantevenvirales</taxon>
        <taxon>Kyanoviridae</taxon>
        <taxon>Nerrivikvirus</taxon>
        <taxon>Nerrivikvirus srim2</taxon>
    </lineage>
</organism>
<evidence type="ECO:0000313" key="42">
    <source>
        <dbReference type="EMBL" id="AOO07518.1"/>
    </source>
</evidence>
<dbReference type="Proteomes" id="UP000220799">
    <property type="component" value="Segment"/>
</dbReference>
<dbReference type="Proteomes" id="UP000220457">
    <property type="component" value="Segment"/>
</dbReference>
<dbReference type="EMBL" id="KX349243">
    <property type="protein sequence ID" value="AOO01315.1"/>
    <property type="molecule type" value="Genomic_DNA"/>
</dbReference>
<evidence type="ECO:0000313" key="11">
    <source>
        <dbReference type="EMBL" id="AOO00460.1"/>
    </source>
</evidence>
<evidence type="ECO:0000313" key="15">
    <source>
        <dbReference type="EMBL" id="AOO01315.1"/>
    </source>
</evidence>
<dbReference type="Proteomes" id="UP000220257">
    <property type="component" value="Genome"/>
</dbReference>
<evidence type="ECO:0000313" key="39">
    <source>
        <dbReference type="EMBL" id="AOO06876.1"/>
    </source>
</evidence>
<evidence type="ECO:0000313" key="26">
    <source>
        <dbReference type="EMBL" id="AOO04096.1"/>
    </source>
</evidence>
<dbReference type="EMBL" id="KX349255">
    <property type="protein sequence ID" value="AOO03882.1"/>
    <property type="molecule type" value="Genomic_DNA"/>
</dbReference>
<evidence type="ECO:0000313" key="35">
    <source>
        <dbReference type="EMBL" id="AOO06021.1"/>
    </source>
</evidence>
<dbReference type="Proteomes" id="UP000220420">
    <property type="component" value="Segment"/>
</dbReference>
<dbReference type="InterPro" id="IPR046285">
    <property type="entry name" value="DUF6322"/>
</dbReference>
<dbReference type="Proteomes" id="UP000219978">
    <property type="component" value="Segment"/>
</dbReference>
<dbReference type="EMBL" id="KX349242">
    <property type="protein sequence ID" value="AOO01101.1"/>
    <property type="molecule type" value="Genomic_DNA"/>
</dbReference>
<dbReference type="EMBL" id="KX349252">
    <property type="protein sequence ID" value="AOO03240.1"/>
    <property type="molecule type" value="Genomic_DNA"/>
</dbReference>
<dbReference type="Proteomes" id="UP000219823">
    <property type="component" value="Segment"/>
</dbReference>
<dbReference type="EMBL" id="KX349260">
    <property type="protein sequence ID" value="AOO04951.1"/>
    <property type="molecule type" value="Genomic_DNA"/>
</dbReference>
<dbReference type="Proteomes" id="UP000220899">
    <property type="component" value="Segment"/>
</dbReference>
<sequence length="164" mass="15890">MKKFIPVVMLLLTASAANAGGLVTKHASSVQLTVDAARSTATRLGSSYSISGSGVDTTDGSTSGAVAVPTVTSGIYTPAAITATQSTNGNAFSFSASYIQGDAIPTSAATTGDIQNFGSMTSYTAGTAGSLAGTVTSAGALTVTAGGAGTSATGQYVSEITVID</sequence>
<dbReference type="Proteomes" id="UP000219987">
    <property type="component" value="Segment"/>
</dbReference>
<dbReference type="Proteomes" id="UP000220874">
    <property type="component" value="Segment"/>
</dbReference>
<dbReference type="Proteomes" id="UP000219973">
    <property type="component" value="Segment"/>
</dbReference>
<evidence type="ECO:0000313" key="27">
    <source>
        <dbReference type="EMBL" id="AOO04310.1"/>
    </source>
</evidence>
<evidence type="ECO:0000313" key="9">
    <source>
        <dbReference type="EMBL" id="AOO00032.1"/>
    </source>
</evidence>
<evidence type="ECO:0000313" key="18">
    <source>
        <dbReference type="EMBL" id="AOO01957.1"/>
    </source>
</evidence>
<evidence type="ECO:0000313" key="17">
    <source>
        <dbReference type="EMBL" id="AOO01743.1"/>
    </source>
</evidence>
<dbReference type="EMBL" id="KX349270">
    <property type="protein sequence ID" value="AOO07090.1"/>
    <property type="molecule type" value="Genomic_DNA"/>
</dbReference>
<evidence type="ECO:0000313" key="32">
    <source>
        <dbReference type="EMBL" id="AOO05379.1"/>
    </source>
</evidence>
<dbReference type="EMBL" id="KX349246">
    <property type="protein sequence ID" value="AOO01957.1"/>
    <property type="molecule type" value="Genomic_DNA"/>
</dbReference>
<dbReference type="EMBL" id="KX349259">
    <property type="protein sequence ID" value="AOO04737.1"/>
    <property type="molecule type" value="Genomic_DNA"/>
</dbReference>
<evidence type="ECO:0000313" key="1">
    <source>
        <dbReference type="EMBL" id="AON97673.1"/>
    </source>
</evidence>
<evidence type="ECO:0000313" key="5">
    <source>
        <dbReference type="EMBL" id="AON98961.1"/>
    </source>
</evidence>
<dbReference type="Proteomes" id="UP000220326">
    <property type="component" value="Segment"/>
</dbReference>
<dbReference type="Proteomes" id="UP000220813">
    <property type="component" value="Segment"/>
</dbReference>
<dbReference type="Proteomes" id="UP000220729">
    <property type="component" value="Segment"/>
</dbReference>
<dbReference type="Proteomes" id="UP000220628">
    <property type="component" value="Segment"/>
</dbReference>
<dbReference type="EMBL" id="KX349256">
    <property type="protein sequence ID" value="AOO04096.1"/>
    <property type="molecule type" value="Genomic_DNA"/>
</dbReference>
<evidence type="ECO:0000313" key="23">
    <source>
        <dbReference type="EMBL" id="AOO03240.1"/>
    </source>
</evidence>
<dbReference type="EMBL" id="KX349226">
    <property type="protein sequence ID" value="AON97673.1"/>
    <property type="molecule type" value="Genomic_DNA"/>
</dbReference>
<dbReference type="Proteomes" id="UP000219866">
    <property type="component" value="Segment"/>
</dbReference>
<dbReference type="EMBL" id="KX349254">
    <property type="protein sequence ID" value="AOO03668.1"/>
    <property type="molecule type" value="Genomic_DNA"/>
</dbReference>
<dbReference type="Proteomes" id="UP000219740">
    <property type="component" value="Genome"/>
</dbReference>
<dbReference type="Proteomes" id="UP000219940">
    <property type="component" value="Segment"/>
</dbReference>
<dbReference type="EMBL" id="KX349238">
    <property type="protein sequence ID" value="AOO00246.1"/>
    <property type="molecule type" value="Genomic_DNA"/>
</dbReference>
<evidence type="ECO:0008006" key="50">
    <source>
        <dbReference type="Google" id="ProtNLM"/>
    </source>
</evidence>
<dbReference type="Proteomes" id="UP000220975">
    <property type="component" value="Segment"/>
</dbReference>
<dbReference type="Proteomes" id="UP000220062">
    <property type="component" value="Segment"/>
</dbReference>
<dbReference type="Proteomes" id="UP000219765">
    <property type="component" value="Segment"/>
</dbReference>
<evidence type="ECO:0000313" key="31">
    <source>
        <dbReference type="EMBL" id="AOO05165.1"/>
    </source>
</evidence>
<evidence type="ECO:0000313" key="12">
    <source>
        <dbReference type="EMBL" id="AOO00673.1"/>
    </source>
</evidence>
<dbReference type="Proteomes" id="UP000220287">
    <property type="component" value="Segment"/>
</dbReference>
<name>A0A1D7RK76_9CAUD</name>
<evidence type="ECO:0000313" key="16">
    <source>
        <dbReference type="EMBL" id="AOO01529.1"/>
    </source>
</evidence>
<evidence type="ECO:0000313" key="36">
    <source>
        <dbReference type="EMBL" id="AOO06234.1"/>
    </source>
</evidence>
<evidence type="ECO:0000313" key="13">
    <source>
        <dbReference type="EMBL" id="AOO00887.1"/>
    </source>
</evidence>
<evidence type="ECO:0000313" key="45">
    <source>
        <dbReference type="EMBL" id="AOO09451.1"/>
    </source>
</evidence>
<dbReference type="Proteomes" id="UP000220968">
    <property type="component" value="Segment"/>
</dbReference>
<dbReference type="EMBL" id="KX349232">
    <property type="protein sequence ID" value="AON98961.1"/>
    <property type="molecule type" value="Genomic_DNA"/>
</dbReference>
<dbReference type="EMBL" id="KX349230">
    <property type="protein sequence ID" value="AON98531.1"/>
    <property type="molecule type" value="Genomic_DNA"/>
</dbReference>
<dbReference type="Proteomes" id="UP000219893">
    <property type="component" value="Segment"/>
</dbReference>
<evidence type="ECO:0000313" key="41">
    <source>
        <dbReference type="EMBL" id="AOO07304.1"/>
    </source>
</evidence>
<dbReference type="EMBL" id="KX349228">
    <property type="protein sequence ID" value="AON98101.1"/>
    <property type="molecule type" value="Genomic_DNA"/>
</dbReference>
<gene>
    <name evidence="1" type="ORF">Fa020709_160</name>
    <name evidence="2" type="ORF">Fa100709_160</name>
    <name evidence="3" type="ORF">Fa240709_160</name>
    <name evidence="4" type="ORF">LIS021013_161</name>
    <name evidence="5" type="ORF">LIS091010_160</name>
    <name evidence="6" type="ORF">LIS111010_160</name>
    <name evidence="7" type="ORF">LIS141013_160</name>
    <name evidence="8" type="ORF">NJ_05_1013_159</name>
    <name evidence="9" type="ORF">Np010709_160</name>
    <name evidence="10" type="ORF">Np011112_160</name>
    <name evidence="11" type="ORF">Np030709_160</name>
    <name evidence="12" type="ORF">Np031112_159</name>
    <name evidence="13" type="ORF">Np041112_160</name>
    <name evidence="14" type="ORF">Np060912_160</name>
    <name evidence="15" type="ORF">Np111112_161</name>
    <name evidence="16" type="ORF">Np120912_160</name>
    <name evidence="17" type="ORF">Np140912_160</name>
    <name evidence="18" type="ORF">Np150709_160</name>
    <name evidence="19" type="ORF">Np191112_159</name>
    <name evidence="20" type="ORF">Np200912_160</name>
    <name evidence="21" type="ORF">Np231112_160</name>
    <name evidence="22" type="ORF">Np241112_160</name>
    <name evidence="23" type="ORF">Np311112_160</name>
    <name evidence="24" type="ORF">Np361112_160</name>
    <name evidence="25" type="ORF">RW010709_160</name>
    <name evidence="26" type="ORF">RW020113_160</name>
    <name evidence="27" type="ORF">RW020709_160</name>
    <name evidence="28" type="ORF">RW030709_160</name>
    <name evidence="29" type="ORF">RW081112_159</name>
    <name evidence="30" type="ORF">RW110905_160</name>
    <name evidence="31" type="ORF">RW120113_160</name>
    <name evidence="32" type="ORF">RW120709_160</name>
    <name evidence="33" type="ORF">RW141112_160</name>
    <name evidence="34" type="ORF">RW160905_160</name>
    <name evidence="35" type="ORF">RW170113_160</name>
    <name evidence="36" type="ORF">RW260905_159</name>
    <name evidence="37" type="ORF">RW291112_160</name>
    <name evidence="38" type="ORF">RW300905_160</name>
    <name evidence="39" type="ORF">RW340905_160</name>
    <name evidence="40" type="ORF">RW401112_160</name>
    <name evidence="41" type="ORF">Sn250709_160</name>
    <name evidence="42" type="ORF">W1010709_160</name>
    <name evidence="43" type="ORF">W1090709_160</name>
    <name evidence="44" type="ORF">W1160709_160</name>
    <name evidence="45" type="ORF">W2130910_160</name>
    <name evidence="46" type="ORF">W2140910_160</name>
</gene>
<evidence type="ECO:0000313" key="28">
    <source>
        <dbReference type="EMBL" id="AOO04524.1"/>
    </source>
</evidence>
<dbReference type="EMBL" id="KX349237">
    <property type="protein sequence ID" value="AOO00032.1"/>
    <property type="molecule type" value="Genomic_DNA"/>
</dbReference>
<evidence type="ECO:0000313" key="21">
    <source>
        <dbReference type="EMBL" id="AOO02812.1"/>
    </source>
</evidence>
<dbReference type="EMBL" id="KX349251">
    <property type="protein sequence ID" value="AOO03026.1"/>
    <property type="molecule type" value="Genomic_DNA"/>
</dbReference>
<dbReference type="EMBL" id="KX349241">
    <property type="protein sequence ID" value="AOO00887.1"/>
    <property type="molecule type" value="Genomic_DNA"/>
</dbReference>
<dbReference type="EMBL" id="KX349264">
    <property type="protein sequence ID" value="AOO05807.1"/>
    <property type="molecule type" value="Genomic_DNA"/>
</dbReference>
<dbReference type="Proteomes" id="UP000220787">
    <property type="component" value="Segment"/>
</dbReference>
<evidence type="ECO:0000313" key="49">
    <source>
        <dbReference type="Proteomes" id="UP000220975"/>
    </source>
</evidence>
<dbReference type="Pfam" id="PF19847">
    <property type="entry name" value="DUF6322"/>
    <property type="match status" value="1"/>
</dbReference>
<evidence type="ECO:0000313" key="30">
    <source>
        <dbReference type="EMBL" id="AOO04951.1"/>
    </source>
</evidence>
<dbReference type="Proteomes" id="UP000220280">
    <property type="component" value="Segment"/>
</dbReference>
<evidence type="ECO:0000313" key="33">
    <source>
        <dbReference type="EMBL" id="AOO05593.1"/>
    </source>
</evidence>
<evidence type="ECO:0000313" key="29">
    <source>
        <dbReference type="EMBL" id="AOO04737.1"/>
    </source>
</evidence>
<dbReference type="Proteomes" id="UP000220862">
    <property type="component" value="Segment"/>
</dbReference>
<evidence type="ECO:0000313" key="43">
    <source>
        <dbReference type="EMBL" id="AOO08378.1"/>
    </source>
</evidence>
<dbReference type="Proteomes" id="UP000220375">
    <property type="component" value="Segment"/>
</dbReference>
<evidence type="ECO:0000313" key="34">
    <source>
        <dbReference type="EMBL" id="AOO05807.1"/>
    </source>
</evidence>
<dbReference type="Proteomes" id="UP000220822">
    <property type="component" value="Genome"/>
</dbReference>
<dbReference type="Proteomes" id="UP000220878">
    <property type="component" value="Genome"/>
</dbReference>
<evidence type="ECO:0000313" key="6">
    <source>
        <dbReference type="EMBL" id="AON99175.1"/>
    </source>
</evidence>
<dbReference type="Proteomes" id="UP000220587">
    <property type="component" value="Segment"/>
</dbReference>
<dbReference type="Proteomes" id="UP000219918">
    <property type="component" value="Segment"/>
</dbReference>
<evidence type="ECO:0000313" key="3">
    <source>
        <dbReference type="EMBL" id="AON98101.1"/>
    </source>
</evidence>
<accession>A0A1D7RK76</accession>
<dbReference type="Proteomes" id="UP000220999">
    <property type="component" value="Segment"/>
</dbReference>
<dbReference type="EMBL" id="KX349257">
    <property type="protein sequence ID" value="AOO04310.1"/>
    <property type="molecule type" value="Genomic_DNA"/>
</dbReference>
<dbReference type="EMBL" id="KX349281">
    <property type="protein sequence ID" value="AOO09451.1"/>
    <property type="molecule type" value="Genomic_DNA"/>
</dbReference>
<dbReference type="EMBL" id="KX349248">
    <property type="protein sequence ID" value="AOO02384.1"/>
    <property type="molecule type" value="Genomic_DNA"/>
</dbReference>
<dbReference type="Proteomes" id="UP000220101">
    <property type="component" value="Segment"/>
</dbReference>
<dbReference type="EMBL" id="KX349279">
    <property type="protein sequence ID" value="AOO09022.1"/>
    <property type="molecule type" value="Genomic_DNA"/>
</dbReference>
<evidence type="ECO:0000313" key="8">
    <source>
        <dbReference type="EMBL" id="AON99817.1"/>
    </source>
</evidence>
<dbReference type="Proteomes" id="UP000220510">
    <property type="component" value="Genome"/>
</dbReference>
<dbReference type="EMBL" id="KX349240">
    <property type="protein sequence ID" value="AOO00673.1"/>
    <property type="molecule type" value="Genomic_DNA"/>
</dbReference>
<dbReference type="EMBL" id="KX349227">
    <property type="protein sequence ID" value="AON97887.1"/>
    <property type="molecule type" value="Genomic_DNA"/>
</dbReference>
<dbReference type="Proteomes" id="UP000220477">
    <property type="component" value="Segment"/>
</dbReference>
<reference evidence="47 48" key="1">
    <citation type="journal article" date="2016" name="Environ. Microbiol.">
        <title>Genomic diversification of marine cyanophages into stable ecotypes.</title>
        <authorList>
            <person name="Marston M.F."/>
            <person name="Martiny J.B."/>
        </authorList>
    </citation>
    <scope>NUCLEOTIDE SEQUENCE [LARGE SCALE GENOMIC DNA]</scope>
    <source>
        <strain evidence="1">Fa_02_0709</strain>
        <strain evidence="2">Fa_10_0709</strain>
        <strain evidence="3">Fa_24_0709</strain>
        <strain evidence="4">LIS_02_1013</strain>
        <strain evidence="5">LIS_09_1010</strain>
        <strain evidence="6">LIS_11_1010</strain>
        <strain evidence="7">LIS_14_1013</strain>
        <strain evidence="8">NJ_05_1013</strain>
        <strain evidence="9">Np_01_0709</strain>
        <strain evidence="10">Np_01_1112</strain>
        <strain evidence="11">Np_03_0709</strain>
        <strain evidence="12">Np_03_1112</strain>
        <strain evidence="13">Np_04_1112</strain>
        <strain evidence="14">Np_06_0912</strain>
        <strain evidence="15">Np_11_1112</strain>
        <strain evidence="16">Np_12_0912</strain>
        <strain evidence="17">Np_14_0912</strain>
        <strain evidence="18">Np_15_0709</strain>
        <strain evidence="19">Np_19_1112</strain>
        <strain evidence="20">Np_20_0912</strain>
        <strain evidence="21">Np_23_1112</strain>
        <strain evidence="22">Np_24_1112</strain>
        <strain evidence="23">Np_31_1112</strain>
        <strain evidence="24">Np_36_1112</strain>
        <strain evidence="25">RW_01_0709</strain>
        <strain evidence="26">RW_02_0113</strain>
        <strain evidence="27">RW_02_0709</strain>
        <strain evidence="28">RW_03_0709</strain>
        <strain evidence="29">RW_08_1112</strain>
        <strain evidence="30">RW_11_0905</strain>
        <strain evidence="31">RW_12_0113</strain>
        <strain evidence="32">RW_12_0709</strain>
        <strain evidence="33">RW_14_1112</strain>
        <strain evidence="34">RW_16_0905</strain>
        <strain evidence="35">RW_17_0113</strain>
        <strain evidence="36">RW_26_0905</strain>
        <strain evidence="37">RW_29_1112</strain>
        <strain evidence="38">RW_30_0905</strain>
        <strain evidence="39">RW_34_0905</strain>
        <strain evidence="40">RW_40_1112</strain>
        <strain evidence="41">Sn_25_0709</strain>
        <strain evidence="42">W1_01_0709</strain>
        <strain evidence="43">W1_09_0709</strain>
        <strain evidence="44">W1_16_0709</strain>
        <strain evidence="45">W2_13_0910</strain>
        <strain evidence="46">W2_14_0910</strain>
    </source>
</reference>
<evidence type="ECO:0000313" key="19">
    <source>
        <dbReference type="EMBL" id="AOO02384.1"/>
    </source>
</evidence>
<dbReference type="EMBL" id="KX349235">
    <property type="protein sequence ID" value="AON99604.1"/>
    <property type="molecule type" value="Genomic_DNA"/>
</dbReference>
<dbReference type="Proteomes" id="UP000220815">
    <property type="component" value="Genome"/>
</dbReference>
<dbReference type="EMBL" id="KX349249">
    <property type="protein sequence ID" value="AOO02598.1"/>
    <property type="molecule type" value="Genomic_DNA"/>
</dbReference>
<dbReference type="Proteomes" id="UP000219847">
    <property type="component" value="Segment"/>
</dbReference>
<evidence type="ECO:0000313" key="2">
    <source>
        <dbReference type="EMBL" id="AON97887.1"/>
    </source>
</evidence>
<dbReference type="EMBL" id="KX349269">
    <property type="protein sequence ID" value="AOO06876.1"/>
    <property type="molecule type" value="Genomic_DNA"/>
</dbReference>
<dbReference type="Proteomes" id="UP000220960">
    <property type="component" value="Segment"/>
</dbReference>
<dbReference type="EMBL" id="KX349233">
    <property type="protein sequence ID" value="AON99175.1"/>
    <property type="molecule type" value="Genomic_DNA"/>
</dbReference>
<evidence type="ECO:0000313" key="24">
    <source>
        <dbReference type="EMBL" id="AOO03668.1"/>
    </source>
</evidence>
<dbReference type="EMBL" id="KX349266">
    <property type="protein sequence ID" value="AOO06234.1"/>
    <property type="molecule type" value="Genomic_DNA"/>
</dbReference>
<dbReference type="EMBL" id="KX349250">
    <property type="protein sequence ID" value="AOO02812.1"/>
    <property type="molecule type" value="Genomic_DNA"/>
</dbReference>
<dbReference type="Proteomes" id="UP000220036">
    <property type="component" value="Segment"/>
</dbReference>
<evidence type="ECO:0000313" key="25">
    <source>
        <dbReference type="EMBL" id="AOO03882.1"/>
    </source>
</evidence>
<dbReference type="Proteomes" id="UP000220455">
    <property type="component" value="Segment"/>
</dbReference>
<protein>
    <recommendedName>
        <fullName evidence="50">OMP1 protein</fullName>
    </recommendedName>
</protein>
<dbReference type="EMBL" id="KX349239">
    <property type="protein sequence ID" value="AOO00460.1"/>
    <property type="molecule type" value="Genomic_DNA"/>
</dbReference>
<dbReference type="EMBL" id="KX349271">
    <property type="protein sequence ID" value="AOO07304.1"/>
    <property type="molecule type" value="Genomic_DNA"/>
</dbReference>
<dbReference type="Proteomes" id="UP000229411">
    <property type="component" value="Segment"/>
</dbReference>
<evidence type="ECO:0000313" key="47">
    <source>
        <dbReference type="Proteomes" id="UP000219740"/>
    </source>
</evidence>